<gene>
    <name evidence="2" type="ORF">N8I74_11105</name>
</gene>
<organism evidence="2 3">
    <name type="scientific">Chitiniphilus purpureus</name>
    <dbReference type="NCBI Taxonomy" id="2981137"/>
    <lineage>
        <taxon>Bacteria</taxon>
        <taxon>Pseudomonadati</taxon>
        <taxon>Pseudomonadota</taxon>
        <taxon>Betaproteobacteria</taxon>
        <taxon>Neisseriales</taxon>
        <taxon>Chitinibacteraceae</taxon>
        <taxon>Chitiniphilus</taxon>
    </lineage>
</organism>
<evidence type="ECO:0000313" key="2">
    <source>
        <dbReference type="EMBL" id="UXY13870.1"/>
    </source>
</evidence>
<name>A0ABY6DHP4_9NEIS</name>
<accession>A0ABY6DHP4</accession>
<dbReference type="Pfam" id="PF22262">
    <property type="entry name" value="DUF6950"/>
    <property type="match status" value="1"/>
</dbReference>
<evidence type="ECO:0000259" key="1">
    <source>
        <dbReference type="Pfam" id="PF22262"/>
    </source>
</evidence>
<dbReference type="RefSeq" id="WP_263123150.1">
    <property type="nucleotide sequence ID" value="NZ_CP106753.1"/>
</dbReference>
<sequence length="141" mass="15286">MNRHFVAELANFAAAERGRPYQFPDTVCLALALRGLDHAQGGDLFARHAKHFKSPAAMRRFLGRGNPLDRVFARAAECGLVEVDPRYFQPGDILFAGTPPFGVGAALVISGRALSSHPDSGVQLLQVADHQAVRALRLQRG</sequence>
<proteinExistence type="predicted"/>
<dbReference type="InterPro" id="IPR053802">
    <property type="entry name" value="DUF6950"/>
</dbReference>
<protein>
    <recommendedName>
        <fullName evidence="1">DUF6950 domain-containing protein</fullName>
    </recommendedName>
</protein>
<feature type="domain" description="DUF6950" evidence="1">
    <location>
        <begin position="6"/>
        <end position="134"/>
    </location>
</feature>
<evidence type="ECO:0000313" key="3">
    <source>
        <dbReference type="Proteomes" id="UP001061302"/>
    </source>
</evidence>
<dbReference type="EMBL" id="CP106753">
    <property type="protein sequence ID" value="UXY13870.1"/>
    <property type="molecule type" value="Genomic_DNA"/>
</dbReference>
<keyword evidence="3" id="KW-1185">Reference proteome</keyword>
<reference evidence="2" key="1">
    <citation type="submission" date="2022-10" db="EMBL/GenBank/DDBJ databases">
        <title>Chitiniphilus purpureus sp. nov., a novel chitin-degrading bacterium isolated from crawfish pond sediment.</title>
        <authorList>
            <person name="Li K."/>
        </authorList>
    </citation>
    <scope>NUCLEOTIDE SEQUENCE</scope>
    <source>
        <strain evidence="2">CD1</strain>
    </source>
</reference>
<dbReference type="Proteomes" id="UP001061302">
    <property type="component" value="Chromosome"/>
</dbReference>